<dbReference type="Pfam" id="PF07686">
    <property type="entry name" value="V-set"/>
    <property type="match status" value="1"/>
</dbReference>
<dbReference type="Gene3D" id="2.60.40.10">
    <property type="entry name" value="Immunoglobulins"/>
    <property type="match status" value="2"/>
</dbReference>
<dbReference type="InterPro" id="IPR013783">
    <property type="entry name" value="Ig-like_fold"/>
</dbReference>
<dbReference type="CDD" id="cd00098">
    <property type="entry name" value="IgC1"/>
    <property type="match status" value="1"/>
</dbReference>
<dbReference type="Ensembl" id="ENSRFET00010034417.1">
    <property type="protein sequence ID" value="ENSRFEP00010031745.1"/>
    <property type="gene ID" value="ENSRFEG00010020981.1"/>
</dbReference>
<evidence type="ECO:0000256" key="1">
    <source>
        <dbReference type="ARBA" id="ARBA00023319"/>
    </source>
</evidence>
<feature type="domain" description="Ig-like" evidence="2">
    <location>
        <begin position="31"/>
        <end position="133"/>
    </location>
</feature>
<dbReference type="InParanoid" id="A0A671G1N8"/>
<reference evidence="4" key="3">
    <citation type="submission" date="2018-12" db="EMBL/GenBank/DDBJ databases">
        <title>G10K-VGP greater horseshoe bat female genome, primary haplotype.</title>
        <authorList>
            <person name="Teeling E."/>
            <person name="Myers G."/>
            <person name="Vernes S."/>
            <person name="Pippel M."/>
            <person name="Winkler S."/>
            <person name="Fedrigo O."/>
            <person name="Rhie A."/>
            <person name="Koren S."/>
            <person name="Phillippy A."/>
            <person name="Lewin H."/>
            <person name="Damas J."/>
            <person name="Howe K."/>
            <person name="Mountcastle J."/>
            <person name="Jarvis E.D."/>
        </authorList>
    </citation>
    <scope>NUCLEOTIDE SEQUENCE [LARGE SCALE GENOMIC DNA]</scope>
</reference>
<dbReference type="SMART" id="SM00407">
    <property type="entry name" value="IGc1"/>
    <property type="match status" value="1"/>
</dbReference>
<protein>
    <recommendedName>
        <fullName evidence="2">Ig-like domain-containing protein</fullName>
    </recommendedName>
</protein>
<evidence type="ECO:0000259" key="2">
    <source>
        <dbReference type="PROSITE" id="PS50835"/>
    </source>
</evidence>
<dbReference type="AlphaFoldDB" id="A0A671G1N8"/>
<sequence length="270" mass="30158">MAVDLVGRISWGFMLKLLVLVLDPVLWRTLPSAAFMEVEMVGRTQSVFQNDNATIDCKIPGSPQLDIRIMGVTWFRKNQVNEPESKVFEFFGNHQAAFRPGATVFLWKLKRGDASLQLPGVQLKEAGQYRCEVVITPEKAQGTVWLQVVAKPVCSLFQDPATVKNNEEKHILCKASGFYPEDINITWTKRTPENPQYVEFSEGISTGPPVKNEDGTYNVTSDLSLKSSLEPSVTVQCEINHISLSTSEKRNFTLPGIGKHPPRRLPCSPP</sequence>
<evidence type="ECO:0000313" key="4">
    <source>
        <dbReference type="Proteomes" id="UP000472240"/>
    </source>
</evidence>
<evidence type="ECO:0000313" key="3">
    <source>
        <dbReference type="Ensembl" id="ENSRFEP00010031745.1"/>
    </source>
</evidence>
<reference evidence="3" key="5">
    <citation type="submission" date="2025-09" db="UniProtKB">
        <authorList>
            <consortium name="Ensembl"/>
        </authorList>
    </citation>
    <scope>IDENTIFICATION</scope>
</reference>
<dbReference type="PROSITE" id="PS50835">
    <property type="entry name" value="IG_LIKE"/>
    <property type="match status" value="2"/>
</dbReference>
<dbReference type="SMART" id="SM00409">
    <property type="entry name" value="IG"/>
    <property type="match status" value="2"/>
</dbReference>
<reference evidence="3 4" key="1">
    <citation type="journal article" date="2015" name="Annu Rev Anim Biosci">
        <title>The Genome 10K Project: a way forward.</title>
        <authorList>
            <person name="Koepfli K.P."/>
            <person name="Paten B."/>
            <person name="O'Brien S.J."/>
            <person name="Koepfli K.P."/>
            <person name="Paten B."/>
            <person name="Antunes A."/>
            <person name="Belov K."/>
            <person name="Bustamante C."/>
            <person name="Castoe T.A."/>
            <person name="Clawson H."/>
            <person name="Crawford A.J."/>
            <person name="Diekhans M."/>
            <person name="Distel D."/>
            <person name="Durbin R."/>
            <person name="Earl D."/>
            <person name="Fujita M.K."/>
            <person name="Gamble T."/>
            <person name="Georges A."/>
            <person name="Gemmell N."/>
            <person name="Gilbert M.T."/>
            <person name="Graves J.M."/>
            <person name="Green R.E."/>
            <person name="Hickey G."/>
            <person name="Jarvis E.D."/>
            <person name="Johnson W."/>
            <person name="Komissarov A."/>
            <person name="Korf I."/>
            <person name="Kuhn R."/>
            <person name="Larkin D.M."/>
            <person name="Lewin H."/>
            <person name="Lopez J.V."/>
            <person name="Ma J."/>
            <person name="Marques-Bonet T."/>
            <person name="Miller W."/>
            <person name="Murphy R."/>
            <person name="Pevzner P."/>
            <person name="Shapiro B."/>
            <person name="Steiner C."/>
            <person name="Tamazian G."/>
            <person name="Venkatesh B."/>
            <person name="Wang J."/>
            <person name="Wayne R."/>
            <person name="Wiley E."/>
            <person name="Yang H."/>
            <person name="Zhang G."/>
            <person name="Haussler D."/>
            <person name="Ryder O."/>
            <person name="O'Brien S.J."/>
        </authorList>
    </citation>
    <scope>NUCLEOTIDE SEQUENCE</scope>
</reference>
<proteinExistence type="predicted"/>
<reference evidence="3 4" key="2">
    <citation type="journal article" date="2018" name="Annu Rev Anim Biosci">
        <title>Bat Biology, Genomes, and the Bat1K Project: To Generate Chromosome-Level Genomes for All Living Bat Species.</title>
        <authorList>
            <person name="Teeling E.C."/>
            <person name="Vernes S.C."/>
            <person name="Davalos L.M."/>
            <person name="Ray D.A."/>
            <person name="Gilbert M.T.P."/>
            <person name="Myers E."/>
        </authorList>
    </citation>
    <scope>NUCLEOTIDE SEQUENCE</scope>
</reference>
<dbReference type="InterPro" id="IPR007110">
    <property type="entry name" value="Ig-like_dom"/>
</dbReference>
<reference evidence="3" key="4">
    <citation type="submission" date="2025-08" db="UniProtKB">
        <authorList>
            <consortium name="Ensembl"/>
        </authorList>
    </citation>
    <scope>IDENTIFICATION</scope>
</reference>
<keyword evidence="1" id="KW-0393">Immunoglobulin domain</keyword>
<dbReference type="GeneTree" id="ENSGT00940000163348"/>
<dbReference type="FunCoup" id="A0A671G1N8">
    <property type="interactions" value="10"/>
</dbReference>
<dbReference type="SUPFAM" id="SSF48726">
    <property type="entry name" value="Immunoglobulin"/>
    <property type="match status" value="2"/>
</dbReference>
<name>A0A671G1N8_RHIFE</name>
<dbReference type="InterPro" id="IPR003599">
    <property type="entry name" value="Ig_sub"/>
</dbReference>
<dbReference type="Pfam" id="PF07654">
    <property type="entry name" value="C1-set"/>
    <property type="match status" value="1"/>
</dbReference>
<dbReference type="InterPro" id="IPR036179">
    <property type="entry name" value="Ig-like_dom_sf"/>
</dbReference>
<dbReference type="OMA" id="NITWKRW"/>
<accession>A0A671G1N8</accession>
<dbReference type="InterPro" id="IPR050380">
    <property type="entry name" value="Immune_Resp_Modulators"/>
</dbReference>
<dbReference type="PANTHER" id="PTHR23411">
    <property type="entry name" value="TAPASIN"/>
    <property type="match status" value="1"/>
</dbReference>
<dbReference type="Proteomes" id="UP000472240">
    <property type="component" value="Chromosome 11"/>
</dbReference>
<keyword evidence="4" id="KW-1185">Reference proteome</keyword>
<dbReference type="InterPro" id="IPR003597">
    <property type="entry name" value="Ig_C1-set"/>
</dbReference>
<dbReference type="InterPro" id="IPR013106">
    <property type="entry name" value="Ig_V-set"/>
</dbReference>
<feature type="domain" description="Ig-like" evidence="2">
    <location>
        <begin position="152"/>
        <end position="253"/>
    </location>
</feature>
<organism evidence="3 4">
    <name type="scientific">Rhinolophus ferrumequinum</name>
    <name type="common">Greater horseshoe bat</name>
    <dbReference type="NCBI Taxonomy" id="59479"/>
    <lineage>
        <taxon>Eukaryota</taxon>
        <taxon>Metazoa</taxon>
        <taxon>Chordata</taxon>
        <taxon>Craniata</taxon>
        <taxon>Vertebrata</taxon>
        <taxon>Euteleostomi</taxon>
        <taxon>Mammalia</taxon>
        <taxon>Eutheria</taxon>
        <taxon>Laurasiatheria</taxon>
        <taxon>Chiroptera</taxon>
        <taxon>Yinpterochiroptera</taxon>
        <taxon>Rhinolophoidea</taxon>
        <taxon>Rhinolophidae</taxon>
        <taxon>Rhinolophinae</taxon>
        <taxon>Rhinolophus</taxon>
    </lineage>
</organism>